<protein>
    <submittedName>
        <fullName evidence="2">Uncharacterized protein</fullName>
    </submittedName>
</protein>
<keyword evidence="1" id="KW-1133">Transmembrane helix</keyword>
<name>A0A0B0PN12_GOSAR</name>
<keyword evidence="3" id="KW-1185">Reference proteome</keyword>
<dbReference type="AlphaFoldDB" id="A0A0B0PN12"/>
<dbReference type="Proteomes" id="UP000032142">
    <property type="component" value="Unassembled WGS sequence"/>
</dbReference>
<gene>
    <name evidence="2" type="ORF">F383_15936</name>
</gene>
<proteinExistence type="predicted"/>
<feature type="transmembrane region" description="Helical" evidence="1">
    <location>
        <begin position="15"/>
        <end position="40"/>
    </location>
</feature>
<evidence type="ECO:0000313" key="2">
    <source>
        <dbReference type="EMBL" id="KHG27838.1"/>
    </source>
</evidence>
<dbReference type="EMBL" id="KN442584">
    <property type="protein sequence ID" value="KHG27838.1"/>
    <property type="molecule type" value="Genomic_DNA"/>
</dbReference>
<sequence>MVAAHLLIGLGFGDIGLAFGLNSGIGSVFGSWVLLLGLLYL</sequence>
<organism evidence="2 3">
    <name type="scientific">Gossypium arboreum</name>
    <name type="common">Tree cotton</name>
    <name type="synonym">Gossypium nanking</name>
    <dbReference type="NCBI Taxonomy" id="29729"/>
    <lineage>
        <taxon>Eukaryota</taxon>
        <taxon>Viridiplantae</taxon>
        <taxon>Streptophyta</taxon>
        <taxon>Embryophyta</taxon>
        <taxon>Tracheophyta</taxon>
        <taxon>Spermatophyta</taxon>
        <taxon>Magnoliopsida</taxon>
        <taxon>eudicotyledons</taxon>
        <taxon>Gunneridae</taxon>
        <taxon>Pentapetalae</taxon>
        <taxon>rosids</taxon>
        <taxon>malvids</taxon>
        <taxon>Malvales</taxon>
        <taxon>Malvaceae</taxon>
        <taxon>Malvoideae</taxon>
        <taxon>Gossypium</taxon>
    </lineage>
</organism>
<evidence type="ECO:0000313" key="3">
    <source>
        <dbReference type="Proteomes" id="UP000032142"/>
    </source>
</evidence>
<keyword evidence="1" id="KW-0812">Transmembrane</keyword>
<reference evidence="3" key="1">
    <citation type="submission" date="2014-09" db="EMBL/GenBank/DDBJ databases">
        <authorList>
            <person name="Mudge J."/>
            <person name="Ramaraj T."/>
            <person name="Lindquist I.E."/>
            <person name="Bharti A.K."/>
            <person name="Sundararajan A."/>
            <person name="Cameron C.T."/>
            <person name="Woodward J.E."/>
            <person name="May G.D."/>
            <person name="Brubaker C."/>
            <person name="Broadhvest J."/>
            <person name="Wilkins T.A."/>
        </authorList>
    </citation>
    <scope>NUCLEOTIDE SEQUENCE</scope>
    <source>
        <strain evidence="3">cv. AKA8401</strain>
    </source>
</reference>
<keyword evidence="1" id="KW-0472">Membrane</keyword>
<accession>A0A0B0PN12</accession>
<evidence type="ECO:0000256" key="1">
    <source>
        <dbReference type="SAM" id="Phobius"/>
    </source>
</evidence>